<feature type="non-terminal residue" evidence="1">
    <location>
        <position position="1"/>
    </location>
</feature>
<evidence type="ECO:0000313" key="1">
    <source>
        <dbReference type="EMBL" id="CAH3124989.1"/>
    </source>
</evidence>
<dbReference type="SUPFAM" id="SSF57196">
    <property type="entry name" value="EGF/Laminin"/>
    <property type="match status" value="1"/>
</dbReference>
<accession>A0ABN8NXL8</accession>
<evidence type="ECO:0000313" key="2">
    <source>
        <dbReference type="Proteomes" id="UP001159405"/>
    </source>
</evidence>
<dbReference type="Gene3D" id="2.10.25.10">
    <property type="entry name" value="Laminin"/>
    <property type="match status" value="1"/>
</dbReference>
<sequence length="51" mass="5610">CLINNGGCSHNCINLDGTYICSCPTGNELDSTRKNCVENQIKQEYCGKINQ</sequence>
<keyword evidence="2" id="KW-1185">Reference proteome</keyword>
<comment type="caution">
    <text evidence="1">The sequence shown here is derived from an EMBL/GenBank/DDBJ whole genome shotgun (WGS) entry which is preliminary data.</text>
</comment>
<organism evidence="1 2">
    <name type="scientific">Porites lobata</name>
    <dbReference type="NCBI Taxonomy" id="104759"/>
    <lineage>
        <taxon>Eukaryota</taxon>
        <taxon>Metazoa</taxon>
        <taxon>Cnidaria</taxon>
        <taxon>Anthozoa</taxon>
        <taxon>Hexacorallia</taxon>
        <taxon>Scleractinia</taxon>
        <taxon>Fungiina</taxon>
        <taxon>Poritidae</taxon>
        <taxon>Porites</taxon>
    </lineage>
</organism>
<dbReference type="EMBL" id="CALNXK010000040">
    <property type="protein sequence ID" value="CAH3124989.1"/>
    <property type="molecule type" value="Genomic_DNA"/>
</dbReference>
<dbReference type="Pfam" id="PF14670">
    <property type="entry name" value="FXa_inhibition"/>
    <property type="match status" value="1"/>
</dbReference>
<name>A0ABN8NXL8_9CNID</name>
<dbReference type="Proteomes" id="UP001159405">
    <property type="component" value="Unassembled WGS sequence"/>
</dbReference>
<proteinExistence type="predicted"/>
<evidence type="ECO:0008006" key="3">
    <source>
        <dbReference type="Google" id="ProtNLM"/>
    </source>
</evidence>
<gene>
    <name evidence="1" type="ORF">PLOB_00031529</name>
</gene>
<protein>
    <recommendedName>
        <fullName evidence="3">EGF-like domain-containing protein</fullName>
    </recommendedName>
</protein>
<reference evidence="1 2" key="1">
    <citation type="submission" date="2022-05" db="EMBL/GenBank/DDBJ databases">
        <authorList>
            <consortium name="Genoscope - CEA"/>
            <person name="William W."/>
        </authorList>
    </citation>
    <scope>NUCLEOTIDE SEQUENCE [LARGE SCALE GENOMIC DNA]</scope>
</reference>